<comment type="caution">
    <text evidence="5">The sequence shown here is derived from an EMBL/GenBank/DDBJ whole genome shotgun (WGS) entry which is preliminary data.</text>
</comment>
<evidence type="ECO:0000256" key="2">
    <source>
        <dbReference type="ARBA" id="ARBA00023136"/>
    </source>
</evidence>
<keyword evidence="3" id="KW-0732">Signal</keyword>
<dbReference type="Pfam" id="PF01103">
    <property type="entry name" value="Omp85"/>
    <property type="match status" value="1"/>
</dbReference>
<evidence type="ECO:0000313" key="6">
    <source>
        <dbReference type="Proteomes" id="UP000605676"/>
    </source>
</evidence>
<evidence type="ECO:0000256" key="1">
    <source>
        <dbReference type="ARBA" id="ARBA00004370"/>
    </source>
</evidence>
<accession>A0ABS1HJM5</accession>
<dbReference type="RefSeq" id="WP_200465016.1">
    <property type="nucleotide sequence ID" value="NZ_JAENRR010000022.1"/>
</dbReference>
<evidence type="ECO:0000256" key="3">
    <source>
        <dbReference type="SAM" id="SignalP"/>
    </source>
</evidence>
<dbReference type="Gene3D" id="2.40.160.50">
    <property type="entry name" value="membrane protein fhac: a member of the omp85/tpsb transporter family"/>
    <property type="match status" value="1"/>
</dbReference>
<organism evidence="5 6">
    <name type="scientific">Carboxylicivirga marina</name>
    <dbReference type="NCBI Taxonomy" id="2800988"/>
    <lineage>
        <taxon>Bacteria</taxon>
        <taxon>Pseudomonadati</taxon>
        <taxon>Bacteroidota</taxon>
        <taxon>Bacteroidia</taxon>
        <taxon>Marinilabiliales</taxon>
        <taxon>Marinilabiliaceae</taxon>
        <taxon>Carboxylicivirga</taxon>
    </lineage>
</organism>
<dbReference type="EMBL" id="JAENRR010000022">
    <property type="protein sequence ID" value="MBK3517786.1"/>
    <property type="molecule type" value="Genomic_DNA"/>
</dbReference>
<feature type="signal peptide" evidence="3">
    <location>
        <begin position="1"/>
        <end position="26"/>
    </location>
</feature>
<name>A0ABS1HJM5_9BACT</name>
<keyword evidence="6" id="KW-1185">Reference proteome</keyword>
<dbReference type="Proteomes" id="UP000605676">
    <property type="component" value="Unassembled WGS sequence"/>
</dbReference>
<evidence type="ECO:0000259" key="4">
    <source>
        <dbReference type="Pfam" id="PF01103"/>
    </source>
</evidence>
<evidence type="ECO:0000313" key="5">
    <source>
        <dbReference type="EMBL" id="MBK3517786.1"/>
    </source>
</evidence>
<proteinExistence type="predicted"/>
<feature type="chain" id="PRO_5047210945" evidence="3">
    <location>
        <begin position="27"/>
        <end position="354"/>
    </location>
</feature>
<gene>
    <name evidence="5" type="ORF">JIV24_10625</name>
</gene>
<comment type="subcellular location">
    <subcellularLocation>
        <location evidence="1">Membrane</location>
    </subcellularLocation>
</comment>
<protein>
    <submittedName>
        <fullName evidence="5">BamA/TamA family outer membrane protein</fullName>
    </submittedName>
</protein>
<keyword evidence="2" id="KW-0472">Membrane</keyword>
<sequence>MIYTRLLVAKLIALYLVQFVCTTAIAAEKRDSTEKKVNFVPVPYINYNRTGGFEFGGVPMASYRLSLNDTISPRSMTGFVGKYSTEGNWVTLIFQRMYWNEDNWRLTFAGGLASNGFQFFPDVPGGMPIDYNTSVAFGYIQVQRRVYRFLYGGLSYVMSKTDTEIEGQSNKETSFNAIGVKITADTRSNVYYPYSGFNDNISMSFTPEFLDNEFVGQRIEVDHNQYFAVIDKRDVIAYRVKGGFGLGDVAFEQQFIVGRNDIRGYTQGEYRGESIMTVQGEYRWNLYDKLGFVGFAGMATVWKSNIESNDGKLFPSIGGGFRYTVFPKTGMNVGMEAAVGLDDWGIYFRIGEAF</sequence>
<dbReference type="InterPro" id="IPR000184">
    <property type="entry name" value="Bac_surfAg_D15"/>
</dbReference>
<feature type="domain" description="Bacterial surface antigen (D15)" evidence="4">
    <location>
        <begin position="126"/>
        <end position="314"/>
    </location>
</feature>
<reference evidence="5 6" key="1">
    <citation type="submission" date="2021-01" db="EMBL/GenBank/DDBJ databases">
        <title>Carboxyliciviraga sp.nov., isolated from coastal sediments.</title>
        <authorList>
            <person name="Lu D."/>
            <person name="Zhang T."/>
        </authorList>
    </citation>
    <scope>NUCLEOTIDE SEQUENCE [LARGE SCALE GENOMIC DNA]</scope>
    <source>
        <strain evidence="5 6">N1Y132</strain>
    </source>
</reference>